<gene>
    <name evidence="8" type="ORF">DAKH74_015010</name>
</gene>
<dbReference type="AlphaFoldDB" id="A0AAV5RTX6"/>
<name>A0AAV5RTX6_MAUHU</name>
<evidence type="ECO:0000256" key="4">
    <source>
        <dbReference type="ARBA" id="ARBA00022927"/>
    </source>
</evidence>
<dbReference type="InterPro" id="IPR037545">
    <property type="entry name" value="DENN_FNIP1/2"/>
</dbReference>
<evidence type="ECO:0000256" key="6">
    <source>
        <dbReference type="SAM" id="MobiDB-lite"/>
    </source>
</evidence>
<feature type="region of interest" description="Disordered" evidence="6">
    <location>
        <begin position="105"/>
        <end position="158"/>
    </location>
</feature>
<feature type="domain" description="UDENN FNIP1/2-type" evidence="7">
    <location>
        <begin position="194"/>
        <end position="915"/>
    </location>
</feature>
<keyword evidence="4" id="KW-0653">Protein transport</keyword>
<dbReference type="Pfam" id="PF18639">
    <property type="entry name" value="Longin_2"/>
    <property type="match status" value="1"/>
</dbReference>
<reference evidence="8 9" key="1">
    <citation type="journal article" date="2023" name="Elife">
        <title>Identification of key yeast species and microbe-microbe interactions impacting larval growth of Drosophila in the wild.</title>
        <authorList>
            <person name="Mure A."/>
            <person name="Sugiura Y."/>
            <person name="Maeda R."/>
            <person name="Honda K."/>
            <person name="Sakurai N."/>
            <person name="Takahashi Y."/>
            <person name="Watada M."/>
            <person name="Katoh T."/>
            <person name="Gotoh A."/>
            <person name="Gotoh Y."/>
            <person name="Taniguchi I."/>
            <person name="Nakamura K."/>
            <person name="Hayashi T."/>
            <person name="Katayama T."/>
            <person name="Uemura T."/>
            <person name="Hattori Y."/>
        </authorList>
    </citation>
    <scope>NUCLEOTIDE SEQUENCE [LARGE SCALE GENOMIC DNA]</scope>
    <source>
        <strain evidence="8 9">KH-74</strain>
    </source>
</reference>
<dbReference type="GO" id="GO:0005737">
    <property type="term" value="C:cytoplasm"/>
    <property type="evidence" value="ECO:0007669"/>
    <property type="project" value="UniProtKB-ARBA"/>
</dbReference>
<feature type="compositionally biased region" description="Low complexity" evidence="6">
    <location>
        <begin position="110"/>
        <end position="134"/>
    </location>
</feature>
<feature type="compositionally biased region" description="Low complexity" evidence="6">
    <location>
        <begin position="500"/>
        <end position="519"/>
    </location>
</feature>
<feature type="region of interest" description="Disordered" evidence="6">
    <location>
        <begin position="597"/>
        <end position="616"/>
    </location>
</feature>
<sequence length="944" mass="104377">MRVHGPQHRESVERVQSVKDVKDVQSIGSVKGIGSVQSVQSIQSIERVPSAHSAQSAQPGASVSSLSLLGSMHRSVSASSVRAGDPAASASASASVFLRSLLAPSPYPNANPDTNTNTNTNADDGADATDVNTDSGGELTDSGDAVTRAPSNNPNAVLTSTYPRMLDQIADSQRLELFGCKTMPYSNSGSGGSPGPYPYRLLVAEETDQVACRNNFKVYLDRTYPDPAADVSRIRPSELRQYIFCSMFRAMNAKKYSRNEKFRPIPNSDYIILTRILYINHPHSRLAINLCLPNFLLPVICEVWAFVQHWMDETERILARTVPEYKRSPTKPRAKAKTDYVHSPCAATFAQVYSTDVDRIVSILSNYLLPCFKAAYEVPRLFLFPHDDLRFVNSWFRGCFKWIQLKDGPKLGLLQAALATVLVNYRNIMNRGSGEETARIIVLSGNLPVANKLVFLIAGLLNKRVRQSLKMIDVPRVHSAQPITMDQKSSRQQRRQSIESSPCSVHSFSSVSSNSSTSSRYNHTRNGWEIPQRMSVASSASVAMSPSGTTATSGDVIQASSFRSGESSMRYLSSSLSSQQNSYGSWFNSRPSITRMLSRSPSVSGGGGGSGNSVNANKTASALFRTPSSLSLQQSSLRQSSSVTSSNFFPDPPALNDYEESAWFGTPESMGSVDMYRAATSRTLTPQMTNGTTTVTSASPSDNANFYGDGVTAFVSPLKDINIQRDCQRVDESAMLDRAFEIICEPEVSMDQTSKSLRNCRITLSHSPSNTAPVAEIDMKIPAEVRDTLKFNELLPRYTSYLPHLNRFFQIQANPYSSEAEAHILSIMRKNLHLEPNVSLVKTLVVSLQTRDIYEMMVKQHSADDKDSQRMRKIFSNGKVQLRSSSSSRKLTDCVAFINRSFDRVREIYRLIDMHEAEGRAPDGEYDVEILHIFDSIVRYMEDL</sequence>
<comment type="similarity">
    <text evidence="1">Belongs to the LST4 family.</text>
</comment>
<keyword evidence="5" id="KW-0029">Amino-acid transport</keyword>
<evidence type="ECO:0000313" key="8">
    <source>
        <dbReference type="EMBL" id="GMM54885.1"/>
    </source>
</evidence>
<feature type="compositionally biased region" description="Polar residues" evidence="6">
    <location>
        <begin position="149"/>
        <end position="158"/>
    </location>
</feature>
<evidence type="ECO:0000256" key="3">
    <source>
        <dbReference type="ARBA" id="ARBA00022448"/>
    </source>
</evidence>
<dbReference type="GO" id="GO:0006865">
    <property type="term" value="P:amino acid transport"/>
    <property type="evidence" value="ECO:0007669"/>
    <property type="project" value="UniProtKB-KW"/>
</dbReference>
<dbReference type="EMBL" id="BTGD01000003">
    <property type="protein sequence ID" value="GMM54885.1"/>
    <property type="molecule type" value="Genomic_DNA"/>
</dbReference>
<evidence type="ECO:0000256" key="2">
    <source>
        <dbReference type="ARBA" id="ARBA00013394"/>
    </source>
</evidence>
<evidence type="ECO:0000259" key="7">
    <source>
        <dbReference type="PROSITE" id="PS51836"/>
    </source>
</evidence>
<dbReference type="PROSITE" id="PS51836">
    <property type="entry name" value="DENN_FNIP12"/>
    <property type="match status" value="1"/>
</dbReference>
<evidence type="ECO:0000256" key="5">
    <source>
        <dbReference type="ARBA" id="ARBA00022970"/>
    </source>
</evidence>
<organism evidence="8 9">
    <name type="scientific">Maudiozyma humilis</name>
    <name type="common">Sour dough yeast</name>
    <name type="synonym">Kazachstania humilis</name>
    <dbReference type="NCBI Taxonomy" id="51915"/>
    <lineage>
        <taxon>Eukaryota</taxon>
        <taxon>Fungi</taxon>
        <taxon>Dikarya</taxon>
        <taxon>Ascomycota</taxon>
        <taxon>Saccharomycotina</taxon>
        <taxon>Saccharomycetes</taxon>
        <taxon>Saccharomycetales</taxon>
        <taxon>Saccharomycetaceae</taxon>
        <taxon>Maudiozyma</taxon>
    </lineage>
</organism>
<comment type="caution">
    <text evidence="8">The sequence shown here is derived from an EMBL/GenBank/DDBJ whole genome shotgun (WGS) entry which is preliminary data.</text>
</comment>
<keyword evidence="3" id="KW-0813">Transport</keyword>
<evidence type="ECO:0000256" key="1">
    <source>
        <dbReference type="ARBA" id="ARBA00010162"/>
    </source>
</evidence>
<accession>A0AAV5RTX6</accession>
<dbReference type="Proteomes" id="UP001377567">
    <property type="component" value="Unassembled WGS sequence"/>
</dbReference>
<evidence type="ECO:0000313" key="9">
    <source>
        <dbReference type="Proteomes" id="UP001377567"/>
    </source>
</evidence>
<protein>
    <recommendedName>
        <fullName evidence="2">Protein LST4</fullName>
    </recommendedName>
</protein>
<keyword evidence="9" id="KW-1185">Reference proteome</keyword>
<feature type="region of interest" description="Disordered" evidence="6">
    <location>
        <begin position="480"/>
        <end position="527"/>
    </location>
</feature>
<dbReference type="InterPro" id="IPR041153">
    <property type="entry name" value="LST4_longin"/>
</dbReference>
<dbReference type="GO" id="GO:0015031">
    <property type="term" value="P:protein transport"/>
    <property type="evidence" value="ECO:0007669"/>
    <property type="project" value="UniProtKB-KW"/>
</dbReference>
<proteinExistence type="inferred from homology"/>